<sequence length="363" mass="40149">MEKLEKAILCSLHTVKGLGHASLWKIKKEFGSFKAFWDADYKMVAGSFLSREVVDEIMMIKEKDPLRYFAYLNAQGINILTVEEEDYPFLLRNIPNPPYLLYYKGQVKLLTKFALAIVGARKATPYGKKIARSWARELSRQGVVVVSGMARGIDTEAHRGALEETGETVAVLGSGIDVIYPRENEEIFQRIIQQGVVISEFPLRTPPEPGNFPRRNRIISGLSYGVLVVEAGAKSGALITADFALEQGRDVFAVPGPVNASTSEGCNNLIKQGAKITTCVEDILEEYSGIYNVKAAASLKKDDFLLLDSEESLIIQCMGYEPCHIDELLAVSGMDIGKLSQVLLQMELKGLIKAMPGNYYVKN</sequence>
<proteinExistence type="inferred from homology"/>
<comment type="similarity">
    <text evidence="1">Belongs to the DprA/Smf family.</text>
</comment>
<dbReference type="AlphaFoldDB" id="A0A1M5L308"/>
<feature type="domain" description="Smf/DprA SLOG" evidence="2">
    <location>
        <begin position="79"/>
        <end position="287"/>
    </location>
</feature>
<dbReference type="InterPro" id="IPR003488">
    <property type="entry name" value="DprA"/>
</dbReference>
<dbReference type="PANTHER" id="PTHR43022:SF1">
    <property type="entry name" value="PROTEIN SMF"/>
    <property type="match status" value="1"/>
</dbReference>
<dbReference type="PANTHER" id="PTHR43022">
    <property type="entry name" value="PROTEIN SMF"/>
    <property type="match status" value="1"/>
</dbReference>
<dbReference type="Pfam" id="PF17782">
    <property type="entry name" value="WHD_DprA"/>
    <property type="match status" value="1"/>
</dbReference>
<dbReference type="Gene3D" id="3.40.50.450">
    <property type="match status" value="1"/>
</dbReference>
<gene>
    <name evidence="4" type="ORF">SAMN02745221_00551</name>
</gene>
<evidence type="ECO:0000313" key="4">
    <source>
        <dbReference type="EMBL" id="SHG58803.1"/>
    </source>
</evidence>
<dbReference type="InterPro" id="IPR057666">
    <property type="entry name" value="DrpA_SLOG"/>
</dbReference>
<evidence type="ECO:0000259" key="3">
    <source>
        <dbReference type="Pfam" id="PF17782"/>
    </source>
</evidence>
<dbReference type="GO" id="GO:0009294">
    <property type="term" value="P:DNA-mediated transformation"/>
    <property type="evidence" value="ECO:0007669"/>
    <property type="project" value="InterPro"/>
</dbReference>
<dbReference type="Pfam" id="PF02481">
    <property type="entry name" value="DNA_processg_A"/>
    <property type="match status" value="1"/>
</dbReference>
<name>A0A1M5L308_9FIRM</name>
<feature type="domain" description="DprA winged helix" evidence="3">
    <location>
        <begin position="307"/>
        <end position="358"/>
    </location>
</feature>
<reference evidence="5" key="1">
    <citation type="submission" date="2016-11" db="EMBL/GenBank/DDBJ databases">
        <authorList>
            <person name="Varghese N."/>
            <person name="Submissions S."/>
        </authorList>
    </citation>
    <scope>NUCLEOTIDE SEQUENCE [LARGE SCALE GENOMIC DNA]</scope>
    <source>
        <strain evidence="5">DSM 11003</strain>
    </source>
</reference>
<evidence type="ECO:0000259" key="2">
    <source>
        <dbReference type="Pfam" id="PF02481"/>
    </source>
</evidence>
<protein>
    <submittedName>
        <fullName evidence="4">DNA processing protein</fullName>
    </submittedName>
</protein>
<dbReference type="InterPro" id="IPR036388">
    <property type="entry name" value="WH-like_DNA-bd_sf"/>
</dbReference>
<dbReference type="Gene3D" id="1.10.10.10">
    <property type="entry name" value="Winged helix-like DNA-binding domain superfamily/Winged helix DNA-binding domain"/>
    <property type="match status" value="1"/>
</dbReference>
<dbReference type="InterPro" id="IPR041614">
    <property type="entry name" value="DprA_WH"/>
</dbReference>
<dbReference type="EMBL" id="FQWY01000006">
    <property type="protein sequence ID" value="SHG58803.1"/>
    <property type="molecule type" value="Genomic_DNA"/>
</dbReference>
<evidence type="ECO:0000256" key="1">
    <source>
        <dbReference type="ARBA" id="ARBA00006525"/>
    </source>
</evidence>
<dbReference type="SUPFAM" id="SSF102405">
    <property type="entry name" value="MCP/YpsA-like"/>
    <property type="match status" value="1"/>
</dbReference>
<accession>A0A1M5L308</accession>
<keyword evidence="5" id="KW-1185">Reference proteome</keyword>
<dbReference type="NCBIfam" id="TIGR00732">
    <property type="entry name" value="dprA"/>
    <property type="match status" value="1"/>
</dbReference>
<dbReference type="STRING" id="1123382.SAMN02745221_00551"/>
<dbReference type="Proteomes" id="UP000242329">
    <property type="component" value="Unassembled WGS sequence"/>
</dbReference>
<evidence type="ECO:0000313" key="5">
    <source>
        <dbReference type="Proteomes" id="UP000242329"/>
    </source>
</evidence>
<organism evidence="4 5">
    <name type="scientific">Thermosyntropha lipolytica DSM 11003</name>
    <dbReference type="NCBI Taxonomy" id="1123382"/>
    <lineage>
        <taxon>Bacteria</taxon>
        <taxon>Bacillati</taxon>
        <taxon>Bacillota</taxon>
        <taxon>Clostridia</taxon>
        <taxon>Eubacteriales</taxon>
        <taxon>Syntrophomonadaceae</taxon>
        <taxon>Thermosyntropha</taxon>
    </lineage>
</organism>
<dbReference type="RefSeq" id="WP_073089655.1">
    <property type="nucleotide sequence ID" value="NZ_FQWY01000006.1"/>
</dbReference>
<dbReference type="OrthoDB" id="9785707at2"/>